<organism evidence="2 3">
    <name type="scientific">Candidatus Fukatsuia symbiotica</name>
    <dbReference type="NCBI Taxonomy" id="1878942"/>
    <lineage>
        <taxon>Bacteria</taxon>
        <taxon>Pseudomonadati</taxon>
        <taxon>Pseudomonadota</taxon>
        <taxon>Gammaproteobacteria</taxon>
        <taxon>Enterobacterales</taxon>
        <taxon>Yersiniaceae</taxon>
        <taxon>Candidatus Fukatsuia</taxon>
    </lineage>
</organism>
<dbReference type="Proteomes" id="UP000261875">
    <property type="component" value="Chromosome"/>
</dbReference>
<feature type="region of interest" description="Disordered" evidence="1">
    <location>
        <begin position="69"/>
        <end position="124"/>
    </location>
</feature>
<dbReference type="AlphaFoldDB" id="A0A2U8I5Z0"/>
<gene>
    <name evidence="2" type="ORF">CCS41_08910</name>
</gene>
<proteinExistence type="predicted"/>
<feature type="compositionally biased region" description="Basic and acidic residues" evidence="1">
    <location>
        <begin position="69"/>
        <end position="78"/>
    </location>
</feature>
<evidence type="ECO:0000313" key="3">
    <source>
        <dbReference type="Proteomes" id="UP000261875"/>
    </source>
</evidence>
<accession>A0A2U8I5Z0</accession>
<name>A0A2U8I5Z0_9GAMM</name>
<dbReference type="OrthoDB" id="6480940at2"/>
<reference evidence="2 3" key="1">
    <citation type="submission" date="2017-05" db="EMBL/GenBank/DDBJ databases">
        <title>Genome sequence of Candidatus Fukatsuia symbiotica and Candidatus Hamiltonella defensa from Acyrthosiphon pisum strain 5D.</title>
        <authorList>
            <person name="Patel V.A."/>
            <person name="Chevignon G."/>
            <person name="Russell J.A."/>
            <person name="Oliver K.M."/>
        </authorList>
    </citation>
    <scope>NUCLEOTIDE SEQUENCE [LARGE SCALE GENOMIC DNA]</scope>
    <source>
        <strain evidence="2 3">5D</strain>
    </source>
</reference>
<evidence type="ECO:0000256" key="1">
    <source>
        <dbReference type="SAM" id="MobiDB-lite"/>
    </source>
</evidence>
<evidence type="ECO:0000313" key="2">
    <source>
        <dbReference type="EMBL" id="AWK14570.1"/>
    </source>
</evidence>
<dbReference type="KEGG" id="fsm:CCS41_08910"/>
<keyword evidence="3" id="KW-1185">Reference proteome</keyword>
<feature type="compositionally biased region" description="Polar residues" evidence="1">
    <location>
        <begin position="91"/>
        <end position="108"/>
    </location>
</feature>
<sequence length="124" mass="13671">MRIEKQDNNDVVLSHASAPSSYPTVRIKHFMKHAEYRHLWLQDKNGVFDKLDVTPKNEVLFNGLQEVQKERPAHRDDAQVSSALREAMSGLPSSGRATQAQTPASLTPVNPHVGSLSTPFIAGA</sequence>
<protein>
    <submittedName>
        <fullName evidence="2">Uncharacterized protein</fullName>
    </submittedName>
</protein>
<dbReference type="EMBL" id="CP021659">
    <property type="protein sequence ID" value="AWK14570.1"/>
    <property type="molecule type" value="Genomic_DNA"/>
</dbReference>